<dbReference type="NCBIfam" id="TIGR01777">
    <property type="entry name" value="yfcH"/>
    <property type="match status" value="1"/>
</dbReference>
<dbReference type="Pfam" id="PF01370">
    <property type="entry name" value="Epimerase"/>
    <property type="match status" value="1"/>
</dbReference>
<dbReference type="InterPro" id="IPR001509">
    <property type="entry name" value="Epimerase_deHydtase"/>
</dbReference>
<evidence type="ECO:0000313" key="4">
    <source>
        <dbReference type="EMBL" id="GHO47035.1"/>
    </source>
</evidence>
<dbReference type="SUPFAM" id="SSF51735">
    <property type="entry name" value="NAD(P)-binding Rossmann-fold domains"/>
    <property type="match status" value="1"/>
</dbReference>
<proteinExistence type="inferred from homology"/>
<reference evidence="4" key="1">
    <citation type="submission" date="2020-10" db="EMBL/GenBank/DDBJ databases">
        <title>Taxonomic study of unclassified bacteria belonging to the class Ktedonobacteria.</title>
        <authorList>
            <person name="Yabe S."/>
            <person name="Wang C.M."/>
            <person name="Zheng Y."/>
            <person name="Sakai Y."/>
            <person name="Cavaletti L."/>
            <person name="Monciardini P."/>
            <person name="Donadio S."/>
        </authorList>
    </citation>
    <scope>NUCLEOTIDE SEQUENCE</scope>
    <source>
        <strain evidence="4">SOSP1-1</strain>
    </source>
</reference>
<accession>A0A8J3MTE4</accession>
<feature type="domain" description="NAD-dependent epimerase/dehydratase" evidence="2">
    <location>
        <begin position="3"/>
        <end position="226"/>
    </location>
</feature>
<sequence length="316" mass="35024">MRVLITGGTGLIGRTLTHLLISQGYEIIILSRYPKQAAEMFSQQGLPQIQTISWDATSAQGWGELLTNECAIVNLAGATPAHWRWTRTYRARILESRLSAGQAVIQAMERYGAPAVLIQASASGYYGDRGQELLTETSLPGQGFRARVCQEWEASTASAPTRCCIIRTGLVLDLHAGAFPPLVQFARVLGSQVGNGHQWLPWIHRVDVARAIQFLIEQRQLSGPFNLCAPEGATNRTFLRALQDILRRPSLFPLPAFVLRAALGELATVMLDSQHLVPERLMEATFQFVYPTLPQALDQLLRKHDGSPVTRRKVYV</sequence>
<dbReference type="Gene3D" id="3.40.50.720">
    <property type="entry name" value="NAD(P)-binding Rossmann-like Domain"/>
    <property type="match status" value="1"/>
</dbReference>
<evidence type="ECO:0000313" key="5">
    <source>
        <dbReference type="Proteomes" id="UP000612362"/>
    </source>
</evidence>
<name>A0A8J3MTE4_9CHLR</name>
<comment type="caution">
    <text evidence="4">The sequence shown here is derived from an EMBL/GenBank/DDBJ whole genome shotgun (WGS) entry which is preliminary data.</text>
</comment>
<organism evidence="4 5">
    <name type="scientific">Ktedonospora formicarum</name>
    <dbReference type="NCBI Taxonomy" id="2778364"/>
    <lineage>
        <taxon>Bacteria</taxon>
        <taxon>Bacillati</taxon>
        <taxon>Chloroflexota</taxon>
        <taxon>Ktedonobacteria</taxon>
        <taxon>Ktedonobacterales</taxon>
        <taxon>Ktedonobacteraceae</taxon>
        <taxon>Ktedonospora</taxon>
    </lineage>
</organism>
<evidence type="ECO:0000256" key="1">
    <source>
        <dbReference type="ARBA" id="ARBA00009353"/>
    </source>
</evidence>
<dbReference type="EMBL" id="BNJF01000002">
    <property type="protein sequence ID" value="GHO47035.1"/>
    <property type="molecule type" value="Genomic_DNA"/>
</dbReference>
<protein>
    <submittedName>
        <fullName evidence="4">NAD-dependent dehydratase</fullName>
    </submittedName>
</protein>
<evidence type="ECO:0000259" key="2">
    <source>
        <dbReference type="Pfam" id="PF01370"/>
    </source>
</evidence>
<dbReference type="InterPro" id="IPR010099">
    <property type="entry name" value="SDR39U1"/>
</dbReference>
<dbReference type="InterPro" id="IPR036291">
    <property type="entry name" value="NAD(P)-bd_dom_sf"/>
</dbReference>
<dbReference type="Proteomes" id="UP000612362">
    <property type="component" value="Unassembled WGS sequence"/>
</dbReference>
<dbReference type="PANTHER" id="PTHR11092:SF0">
    <property type="entry name" value="EPIMERASE FAMILY PROTEIN SDR39U1"/>
    <property type="match status" value="1"/>
</dbReference>
<gene>
    <name evidence="4" type="ORF">KSX_51980</name>
</gene>
<comment type="similarity">
    <text evidence="1">Belongs to the NAD(P)-dependent epimerase/dehydratase family. SDR39U1 subfamily.</text>
</comment>
<dbReference type="RefSeq" id="WP_220196358.1">
    <property type="nucleotide sequence ID" value="NZ_BNJF01000002.1"/>
</dbReference>
<dbReference type="AlphaFoldDB" id="A0A8J3MTE4"/>
<dbReference type="InterPro" id="IPR013549">
    <property type="entry name" value="DUF1731"/>
</dbReference>
<dbReference type="PANTHER" id="PTHR11092">
    <property type="entry name" value="SUGAR NUCLEOTIDE EPIMERASE RELATED"/>
    <property type="match status" value="1"/>
</dbReference>
<feature type="domain" description="DUF1731" evidence="3">
    <location>
        <begin position="254"/>
        <end position="300"/>
    </location>
</feature>
<keyword evidence="5" id="KW-1185">Reference proteome</keyword>
<evidence type="ECO:0000259" key="3">
    <source>
        <dbReference type="Pfam" id="PF08338"/>
    </source>
</evidence>
<dbReference type="Pfam" id="PF08338">
    <property type="entry name" value="DUF1731"/>
    <property type="match status" value="1"/>
</dbReference>